<dbReference type="AlphaFoldDB" id="A0AA44QJ53"/>
<proteinExistence type="predicted"/>
<dbReference type="Proteomes" id="UP000226191">
    <property type="component" value="Unassembled WGS sequence"/>
</dbReference>
<name>A0AA44QJ53_CUTAC</name>
<organism evidence="1 2">
    <name type="scientific">Cutibacterium acnes</name>
    <name type="common">Propionibacterium acnes</name>
    <dbReference type="NCBI Taxonomy" id="1747"/>
    <lineage>
        <taxon>Bacteria</taxon>
        <taxon>Bacillati</taxon>
        <taxon>Actinomycetota</taxon>
        <taxon>Actinomycetes</taxon>
        <taxon>Propionibacteriales</taxon>
        <taxon>Propionibacteriaceae</taxon>
        <taxon>Cutibacterium</taxon>
    </lineage>
</organism>
<dbReference type="EMBL" id="MVCE01000002">
    <property type="protein sequence ID" value="PGF34951.1"/>
    <property type="molecule type" value="Genomic_DNA"/>
</dbReference>
<protein>
    <submittedName>
        <fullName evidence="1">Uncharacterized protein</fullName>
    </submittedName>
</protein>
<accession>A0AA44QJ53</accession>
<reference evidence="1 2" key="1">
    <citation type="submission" date="2017-02" db="EMBL/GenBank/DDBJ databases">
        <title>Prevalence of linear plasmids in Cutibacterium acnes isolates obtained from cancerous prostatic tissue.</title>
        <authorList>
            <person name="Davidsson S."/>
            <person name="Bruggemann H."/>
        </authorList>
    </citation>
    <scope>NUCLEOTIDE SEQUENCE [LARGE SCALE GENOMIC DNA]</scope>
    <source>
        <strain evidence="1 2">11-78</strain>
    </source>
</reference>
<comment type="caution">
    <text evidence="1">The sequence shown here is derived from an EMBL/GenBank/DDBJ whole genome shotgun (WGS) entry which is preliminary data.</text>
</comment>
<gene>
    <name evidence="1" type="ORF">B1B09_04855</name>
</gene>
<evidence type="ECO:0000313" key="2">
    <source>
        <dbReference type="Proteomes" id="UP000226191"/>
    </source>
</evidence>
<evidence type="ECO:0000313" key="1">
    <source>
        <dbReference type="EMBL" id="PGF34951.1"/>
    </source>
</evidence>
<sequence length="62" mass="6828">MKRSAWSIAASGNAAAVSTIQDRQVQLQIPRLRVARNSSWSAPFLWPAARRGLYSVSSLKTI</sequence>